<dbReference type="AlphaFoldDB" id="A0A024K6F4"/>
<keyword evidence="7 15" id="KW-0328">Glycosyltransferase</keyword>
<evidence type="ECO:0000256" key="2">
    <source>
        <dbReference type="ARBA" id="ARBA00004496"/>
    </source>
</evidence>
<keyword evidence="8 15" id="KW-0808">Transferase</keyword>
<evidence type="ECO:0000259" key="16">
    <source>
        <dbReference type="Pfam" id="PF00156"/>
    </source>
</evidence>
<evidence type="ECO:0000256" key="10">
    <source>
        <dbReference type="ARBA" id="ARBA00022726"/>
    </source>
</evidence>
<evidence type="ECO:0000256" key="3">
    <source>
        <dbReference type="ARBA" id="ARBA00004669"/>
    </source>
</evidence>
<dbReference type="OrthoDB" id="9802824at2"/>
<comment type="catalytic activity">
    <reaction evidence="14">
        <text>IMP + diphosphate = hypoxanthine + 5-phospho-alpha-D-ribose 1-diphosphate</text>
        <dbReference type="Rhea" id="RHEA:17973"/>
        <dbReference type="ChEBI" id="CHEBI:17368"/>
        <dbReference type="ChEBI" id="CHEBI:33019"/>
        <dbReference type="ChEBI" id="CHEBI:58017"/>
        <dbReference type="ChEBI" id="CHEBI:58053"/>
        <dbReference type="EC" id="2.4.2.8"/>
    </reaction>
    <physiologicalReaction direction="right-to-left" evidence="14">
        <dbReference type="Rhea" id="RHEA:17975"/>
    </physiologicalReaction>
</comment>
<comment type="subcellular location">
    <subcellularLocation>
        <location evidence="2 15">Cytoplasm</location>
    </subcellularLocation>
</comment>
<protein>
    <recommendedName>
        <fullName evidence="15">Hypoxanthine phosphoribosyltransferase</fullName>
        <ecNumber evidence="15">2.4.2.8</ecNumber>
    </recommendedName>
</protein>
<proteinExistence type="inferred from homology"/>
<dbReference type="RefSeq" id="WP_139830368.1">
    <property type="nucleotide sequence ID" value="NZ_HG964446.1"/>
</dbReference>
<dbReference type="PANTHER" id="PTHR43340">
    <property type="entry name" value="HYPOXANTHINE-GUANINE PHOSPHORIBOSYLTRANSFERASE"/>
    <property type="match status" value="1"/>
</dbReference>
<dbReference type="Pfam" id="PF00156">
    <property type="entry name" value="Pribosyltran"/>
    <property type="match status" value="1"/>
</dbReference>
<organism evidence="17">
    <name type="scientific">Mycobacterium triplex</name>
    <dbReference type="NCBI Taxonomy" id="47839"/>
    <lineage>
        <taxon>Bacteria</taxon>
        <taxon>Bacillati</taxon>
        <taxon>Actinomycetota</taxon>
        <taxon>Actinomycetes</taxon>
        <taxon>Mycobacteriales</taxon>
        <taxon>Mycobacteriaceae</taxon>
        <taxon>Mycobacterium</taxon>
        <taxon>Mycobacterium simiae complex</taxon>
    </lineage>
</organism>
<evidence type="ECO:0000256" key="14">
    <source>
        <dbReference type="ARBA" id="ARBA00049402"/>
    </source>
</evidence>
<dbReference type="GO" id="GO:0032264">
    <property type="term" value="P:IMP salvage"/>
    <property type="evidence" value="ECO:0007669"/>
    <property type="project" value="UniProtKB-UniPathway"/>
</dbReference>
<comment type="pathway">
    <text evidence="3 15">Purine metabolism; IMP biosynthesis via salvage pathway; IMP from hypoxanthine: step 1/1.</text>
</comment>
<comment type="pathway">
    <text evidence="4">Purine metabolism; GMP biosynthesis via salvage pathway; GMP from guanine: step 1/1.</text>
</comment>
<dbReference type="InterPro" id="IPR050408">
    <property type="entry name" value="HGPRT"/>
</dbReference>
<comment type="cofactor">
    <cofactor evidence="1 15">
        <name>Mg(2+)</name>
        <dbReference type="ChEBI" id="CHEBI:18420"/>
    </cofactor>
</comment>
<dbReference type="FunFam" id="3.40.50.2020:FF:000006">
    <property type="entry name" value="Hypoxanthine phosphoribosyltransferase"/>
    <property type="match status" value="1"/>
</dbReference>
<dbReference type="GO" id="GO:0046100">
    <property type="term" value="P:hypoxanthine metabolic process"/>
    <property type="evidence" value="ECO:0007669"/>
    <property type="project" value="TreeGrafter"/>
</dbReference>
<evidence type="ECO:0000256" key="1">
    <source>
        <dbReference type="ARBA" id="ARBA00001946"/>
    </source>
</evidence>
<evidence type="ECO:0000256" key="13">
    <source>
        <dbReference type="ARBA" id="ARBA00048811"/>
    </source>
</evidence>
<comment type="catalytic activity">
    <reaction evidence="13">
        <text>GMP + diphosphate = guanine + 5-phospho-alpha-D-ribose 1-diphosphate</text>
        <dbReference type="Rhea" id="RHEA:25424"/>
        <dbReference type="ChEBI" id="CHEBI:16235"/>
        <dbReference type="ChEBI" id="CHEBI:33019"/>
        <dbReference type="ChEBI" id="CHEBI:58017"/>
        <dbReference type="ChEBI" id="CHEBI:58115"/>
        <dbReference type="EC" id="2.4.2.8"/>
    </reaction>
    <physiologicalReaction direction="right-to-left" evidence="13">
        <dbReference type="Rhea" id="RHEA:25426"/>
    </physiologicalReaction>
</comment>
<dbReference type="GO" id="GO:0006166">
    <property type="term" value="P:purine ribonucleoside salvage"/>
    <property type="evidence" value="ECO:0007669"/>
    <property type="project" value="UniProtKB-KW"/>
</dbReference>
<reference evidence="17" key="2">
    <citation type="submission" date="2014-04" db="EMBL/GenBank/DDBJ databases">
        <authorList>
            <person name="Xu Y.W."/>
            <person name="Yang Q."/>
        </authorList>
    </citation>
    <scope>NUCLEOTIDE SEQUENCE</scope>
    <source>
        <strain evidence="17">DSM 44626</strain>
    </source>
</reference>
<dbReference type="NCBIfam" id="TIGR01203">
    <property type="entry name" value="HGPRTase"/>
    <property type="match status" value="1"/>
</dbReference>
<dbReference type="GO" id="GO:0000166">
    <property type="term" value="F:nucleotide binding"/>
    <property type="evidence" value="ECO:0007669"/>
    <property type="project" value="UniProtKB-KW"/>
</dbReference>
<evidence type="ECO:0000256" key="7">
    <source>
        <dbReference type="ARBA" id="ARBA00022676"/>
    </source>
</evidence>
<dbReference type="UniPathway" id="UPA00591">
    <property type="reaction ID" value="UER00648"/>
</dbReference>
<evidence type="ECO:0000256" key="9">
    <source>
        <dbReference type="ARBA" id="ARBA00022723"/>
    </source>
</evidence>
<sequence>MSPPLVVRPPTWHAVGVAQISSAITPEQPVDLYPGDIKSVLLTTEQIQTRIGELGGQIGNDYRESVAESGEDLLLITVLKGAVIFVTDLARAIPVPTQFEFMAVSSYGSSTSSSGVVRILKDLDRDINGRDVLIVEDVVDSGLTLSWLLRNLKTRHPRSLRVCTLLRKPDAVRANVEIAYVGFDIPNDFFVGYGLDYDERYRDLSYIGTLDPRVYEQ</sequence>
<dbReference type="GO" id="GO:0000287">
    <property type="term" value="F:magnesium ion binding"/>
    <property type="evidence" value="ECO:0007669"/>
    <property type="project" value="TreeGrafter"/>
</dbReference>
<dbReference type="SUPFAM" id="SSF53271">
    <property type="entry name" value="PRTase-like"/>
    <property type="match status" value="1"/>
</dbReference>
<dbReference type="EC" id="2.4.2.8" evidence="15"/>
<dbReference type="Proteomes" id="UP000028880">
    <property type="component" value="Unassembled WGS sequence"/>
</dbReference>
<dbReference type="HOGENOM" id="CLU_073615_0_0_11"/>
<evidence type="ECO:0000256" key="12">
    <source>
        <dbReference type="ARBA" id="ARBA00022842"/>
    </source>
</evidence>
<dbReference type="PANTHER" id="PTHR43340:SF1">
    <property type="entry name" value="HYPOXANTHINE PHOSPHORIBOSYLTRANSFERASE"/>
    <property type="match status" value="1"/>
</dbReference>
<dbReference type="CDD" id="cd06223">
    <property type="entry name" value="PRTases_typeI"/>
    <property type="match status" value="1"/>
</dbReference>
<accession>A0A024K6F4</accession>
<dbReference type="InterPro" id="IPR005904">
    <property type="entry name" value="Hxn_phspho_trans"/>
</dbReference>
<dbReference type="GO" id="GO:0052657">
    <property type="term" value="F:guanine phosphoribosyltransferase activity"/>
    <property type="evidence" value="ECO:0007669"/>
    <property type="project" value="UniProtKB-ARBA"/>
</dbReference>
<gene>
    <name evidence="17" type="primary">hpt</name>
    <name evidence="17" type="ORF">BN973_05553</name>
</gene>
<keyword evidence="11 15" id="KW-0547">Nucleotide-binding</keyword>
<dbReference type="Gene3D" id="3.40.50.2020">
    <property type="match status" value="1"/>
</dbReference>
<feature type="domain" description="Phosphoribosyltransferase" evidence="16">
    <location>
        <begin position="68"/>
        <end position="197"/>
    </location>
</feature>
<evidence type="ECO:0000313" key="17">
    <source>
        <dbReference type="EMBL" id="CDO91147.1"/>
    </source>
</evidence>
<dbReference type="EMBL" id="HG964446">
    <property type="protein sequence ID" value="CDO91147.1"/>
    <property type="molecule type" value="Genomic_DNA"/>
</dbReference>
<dbReference type="InterPro" id="IPR000836">
    <property type="entry name" value="PRTase_dom"/>
</dbReference>
<name>A0A024K6F4_9MYCO</name>
<dbReference type="GO" id="GO:0004422">
    <property type="term" value="F:hypoxanthine phosphoribosyltransferase activity"/>
    <property type="evidence" value="ECO:0007669"/>
    <property type="project" value="InterPro"/>
</dbReference>
<evidence type="ECO:0000256" key="6">
    <source>
        <dbReference type="ARBA" id="ARBA00022490"/>
    </source>
</evidence>
<dbReference type="InterPro" id="IPR029057">
    <property type="entry name" value="PRTase-like"/>
</dbReference>
<dbReference type="GO" id="GO:0006178">
    <property type="term" value="P:guanine salvage"/>
    <property type="evidence" value="ECO:0007669"/>
    <property type="project" value="TreeGrafter"/>
</dbReference>
<evidence type="ECO:0000256" key="15">
    <source>
        <dbReference type="RuleBase" id="RU364099"/>
    </source>
</evidence>
<reference evidence="17" key="1">
    <citation type="journal article" date="2014" name="Genome Announc.">
        <title>Draft Genome Sequence of Mycobacterium triplex DSM 44626.</title>
        <authorList>
            <person name="Sassi M."/>
            <person name="Croce O."/>
            <person name="Robert C."/>
            <person name="Raoult D."/>
            <person name="Drancourt M."/>
        </authorList>
    </citation>
    <scope>NUCLEOTIDE SEQUENCE [LARGE SCALE GENOMIC DNA]</scope>
    <source>
        <strain evidence="17">DSM 44626</strain>
    </source>
</reference>
<evidence type="ECO:0000256" key="11">
    <source>
        <dbReference type="ARBA" id="ARBA00022741"/>
    </source>
</evidence>
<keyword evidence="6 15" id="KW-0963">Cytoplasm</keyword>
<dbReference type="STRING" id="47839.BN973_05553"/>
<evidence type="ECO:0000256" key="4">
    <source>
        <dbReference type="ARBA" id="ARBA00004676"/>
    </source>
</evidence>
<dbReference type="GO" id="GO:0032263">
    <property type="term" value="P:GMP salvage"/>
    <property type="evidence" value="ECO:0007669"/>
    <property type="project" value="TreeGrafter"/>
</dbReference>
<keyword evidence="9 15" id="KW-0479">Metal-binding</keyword>
<keyword evidence="10 15" id="KW-0660">Purine salvage</keyword>
<dbReference type="eggNOG" id="COG0634">
    <property type="taxonomic scope" value="Bacteria"/>
</dbReference>
<dbReference type="GO" id="GO:0005829">
    <property type="term" value="C:cytosol"/>
    <property type="evidence" value="ECO:0007669"/>
    <property type="project" value="TreeGrafter"/>
</dbReference>
<evidence type="ECO:0000256" key="5">
    <source>
        <dbReference type="ARBA" id="ARBA00008391"/>
    </source>
</evidence>
<evidence type="ECO:0000256" key="8">
    <source>
        <dbReference type="ARBA" id="ARBA00022679"/>
    </source>
</evidence>
<comment type="similarity">
    <text evidence="5 15">Belongs to the purine/pyrimidine phosphoribosyltransferase family.</text>
</comment>
<keyword evidence="12 15" id="KW-0460">Magnesium</keyword>